<organism evidence="1">
    <name type="scientific">Alsobacter sp. KACC 23698</name>
    <dbReference type="NCBI Taxonomy" id="3149229"/>
    <lineage>
        <taxon>Bacteria</taxon>
        <taxon>Pseudomonadati</taxon>
        <taxon>Pseudomonadota</taxon>
        <taxon>Alphaproteobacteria</taxon>
        <taxon>Hyphomicrobiales</taxon>
        <taxon>Alsobacteraceae</taxon>
        <taxon>Alsobacter</taxon>
    </lineage>
</organism>
<dbReference type="PANTHER" id="PTHR35841">
    <property type="entry name" value="PHOSPHONATES-BINDING PERIPLASMIC PROTEIN"/>
    <property type="match status" value="1"/>
</dbReference>
<dbReference type="PANTHER" id="PTHR35841:SF1">
    <property type="entry name" value="PHOSPHONATES-BINDING PERIPLASMIC PROTEIN"/>
    <property type="match status" value="1"/>
</dbReference>
<protein>
    <submittedName>
        <fullName evidence="1">PhnD/SsuA/transferrin family substrate-binding protein</fullName>
    </submittedName>
</protein>
<reference evidence="1" key="1">
    <citation type="submission" date="2024-05" db="EMBL/GenBank/DDBJ databases">
        <authorList>
            <person name="Kim S."/>
            <person name="Heo J."/>
            <person name="Choi H."/>
            <person name="Choi Y."/>
            <person name="Kwon S.-W."/>
            <person name="Kim Y."/>
        </authorList>
    </citation>
    <scope>NUCLEOTIDE SEQUENCE</scope>
    <source>
        <strain evidence="1">KACC 23698</strain>
    </source>
</reference>
<dbReference type="EMBL" id="CP157484">
    <property type="protein sequence ID" value="XBO38614.1"/>
    <property type="molecule type" value="Genomic_DNA"/>
</dbReference>
<dbReference type="Pfam" id="PF12974">
    <property type="entry name" value="Phosphonate-bd"/>
    <property type="match status" value="1"/>
</dbReference>
<name>A0AAU7JEP2_9HYPH</name>
<gene>
    <name evidence="1" type="ORF">ABEG18_23445</name>
</gene>
<accession>A0AAU7JEP2</accession>
<dbReference type="RefSeq" id="WP_406855454.1">
    <property type="nucleotide sequence ID" value="NZ_CP157484.1"/>
</dbReference>
<proteinExistence type="predicted"/>
<dbReference type="AlphaFoldDB" id="A0AAU7JEP2"/>
<sequence length="267" mass="28148">MRLVANARMYAVNAAVADAWTALFGRVAAVSGVPLDVIPYAAPAPLEELWRRPDLGLAFICGYPFATGGFELAPVAAPLPASGDGRPRYATRLVVRADGPLRTLEDSFGGRIGWTAEHSQSGFQALRTHLLPHVAKGRTLFAESVGGLQTPRRVIDAVLSGVIDIGPLDSFFHDLLLSHEPDTAARLRVIATTAPRPMPLLAASRSVDAATLAALRSALLRLTADDAGRALLAPLQLTGFAAVDAAAYAVLRQDAEAADRAGYRQPG</sequence>
<dbReference type="Gene3D" id="3.40.190.10">
    <property type="entry name" value="Periplasmic binding protein-like II"/>
    <property type="match status" value="2"/>
</dbReference>
<evidence type="ECO:0000313" key="1">
    <source>
        <dbReference type="EMBL" id="XBO38614.1"/>
    </source>
</evidence>
<dbReference type="SUPFAM" id="SSF53850">
    <property type="entry name" value="Periplasmic binding protein-like II"/>
    <property type="match status" value="1"/>
</dbReference>